<dbReference type="InterPro" id="IPR017853">
    <property type="entry name" value="GH"/>
</dbReference>
<feature type="chain" id="PRO_5016325519" evidence="4">
    <location>
        <begin position="25"/>
        <end position="1054"/>
    </location>
</feature>
<proteinExistence type="inferred from homology"/>
<dbReference type="CDD" id="cd14752">
    <property type="entry name" value="GH31_N"/>
    <property type="match status" value="1"/>
</dbReference>
<dbReference type="EMBL" id="KZ819376">
    <property type="protein sequence ID" value="PWN42731.1"/>
    <property type="molecule type" value="Genomic_DNA"/>
</dbReference>
<evidence type="ECO:0000256" key="3">
    <source>
        <dbReference type="RuleBase" id="RU361185"/>
    </source>
</evidence>
<organism evidence="7 8">
    <name type="scientific">Ceraceosorus guamensis</name>
    <dbReference type="NCBI Taxonomy" id="1522189"/>
    <lineage>
        <taxon>Eukaryota</taxon>
        <taxon>Fungi</taxon>
        <taxon>Dikarya</taxon>
        <taxon>Basidiomycota</taxon>
        <taxon>Ustilaginomycotina</taxon>
        <taxon>Exobasidiomycetes</taxon>
        <taxon>Ceraceosorales</taxon>
        <taxon>Ceraceosoraceae</taxon>
        <taxon>Ceraceosorus</taxon>
    </lineage>
</organism>
<dbReference type="Pfam" id="PF21365">
    <property type="entry name" value="Glyco_hydro_31_3rd"/>
    <property type="match status" value="1"/>
</dbReference>
<dbReference type="AlphaFoldDB" id="A0A316W2D8"/>
<dbReference type="RefSeq" id="XP_025369891.1">
    <property type="nucleotide sequence ID" value="XM_025515406.1"/>
</dbReference>
<dbReference type="InParanoid" id="A0A316W2D8"/>
<dbReference type="PANTHER" id="PTHR22762">
    <property type="entry name" value="ALPHA-GLUCOSIDASE"/>
    <property type="match status" value="1"/>
</dbReference>
<dbReference type="OrthoDB" id="5839090at2759"/>
<keyword evidence="2" id="KW-0325">Glycoprotein</keyword>
<dbReference type="GO" id="GO:0005975">
    <property type="term" value="P:carbohydrate metabolic process"/>
    <property type="evidence" value="ECO:0007669"/>
    <property type="project" value="InterPro"/>
</dbReference>
<dbReference type="SUPFAM" id="SSF51011">
    <property type="entry name" value="Glycosyl hydrolase domain"/>
    <property type="match status" value="1"/>
</dbReference>
<evidence type="ECO:0000259" key="6">
    <source>
        <dbReference type="Pfam" id="PF21365"/>
    </source>
</evidence>
<keyword evidence="3" id="KW-0378">Hydrolase</keyword>
<dbReference type="Pfam" id="PF01055">
    <property type="entry name" value="Glyco_hydro_31_2nd"/>
    <property type="match status" value="1"/>
</dbReference>
<name>A0A316W2D8_9BASI</name>
<dbReference type="InterPro" id="IPR013780">
    <property type="entry name" value="Glyco_hydro_b"/>
</dbReference>
<evidence type="ECO:0000259" key="5">
    <source>
        <dbReference type="Pfam" id="PF01055"/>
    </source>
</evidence>
<feature type="signal peptide" evidence="4">
    <location>
        <begin position="1"/>
        <end position="24"/>
    </location>
</feature>
<reference evidence="7 8" key="1">
    <citation type="journal article" date="2018" name="Mol. Biol. Evol.">
        <title>Broad Genomic Sampling Reveals a Smut Pathogenic Ancestry of the Fungal Clade Ustilaginomycotina.</title>
        <authorList>
            <person name="Kijpornyongpan T."/>
            <person name="Mondo S.J."/>
            <person name="Barry K."/>
            <person name="Sandor L."/>
            <person name="Lee J."/>
            <person name="Lipzen A."/>
            <person name="Pangilinan J."/>
            <person name="LaButti K."/>
            <person name="Hainaut M."/>
            <person name="Henrissat B."/>
            <person name="Grigoriev I.V."/>
            <person name="Spatafora J.W."/>
            <person name="Aime M.C."/>
        </authorList>
    </citation>
    <scope>NUCLEOTIDE SEQUENCE [LARGE SCALE GENOMIC DNA]</scope>
    <source>
        <strain evidence="7 8">MCA 4658</strain>
    </source>
</reference>
<evidence type="ECO:0000313" key="8">
    <source>
        <dbReference type="Proteomes" id="UP000245783"/>
    </source>
</evidence>
<protein>
    <submittedName>
        <fullName evidence="7">Alpha-glucosidase subunit 1</fullName>
    </submittedName>
</protein>
<keyword evidence="4" id="KW-0732">Signal</keyword>
<dbReference type="Gene3D" id="2.60.40.1180">
    <property type="entry name" value="Golgi alpha-mannosidase II"/>
    <property type="match status" value="2"/>
</dbReference>
<feature type="domain" description="Glycoside hydrolase family 31 TIM barrel" evidence="5">
    <location>
        <begin position="383"/>
        <end position="830"/>
    </location>
</feature>
<dbReference type="Proteomes" id="UP000245783">
    <property type="component" value="Unassembled WGS sequence"/>
</dbReference>
<keyword evidence="3" id="KW-0326">Glycosidase</keyword>
<dbReference type="GO" id="GO:0004553">
    <property type="term" value="F:hydrolase activity, hydrolyzing O-glycosyl compounds"/>
    <property type="evidence" value="ECO:0007669"/>
    <property type="project" value="InterPro"/>
</dbReference>
<feature type="domain" description="Glycosyl hydrolase family 31 C-terminal" evidence="6">
    <location>
        <begin position="838"/>
        <end position="927"/>
    </location>
</feature>
<evidence type="ECO:0000256" key="2">
    <source>
        <dbReference type="ARBA" id="ARBA00023180"/>
    </source>
</evidence>
<dbReference type="Gene3D" id="3.20.20.80">
    <property type="entry name" value="Glycosidases"/>
    <property type="match status" value="2"/>
</dbReference>
<keyword evidence="8" id="KW-1185">Reference proteome</keyword>
<dbReference type="PANTHER" id="PTHR22762:SF133">
    <property type="entry name" value="P-TYPE DOMAIN-CONTAINING PROTEIN"/>
    <property type="match status" value="1"/>
</dbReference>
<dbReference type="SUPFAM" id="SSF74650">
    <property type="entry name" value="Galactose mutarotase-like"/>
    <property type="match status" value="1"/>
</dbReference>
<dbReference type="GeneID" id="37037276"/>
<dbReference type="Gene3D" id="2.60.40.1760">
    <property type="entry name" value="glycosyl hydrolase (family 31)"/>
    <property type="match status" value="1"/>
</dbReference>
<gene>
    <name evidence="7" type="ORF">IE81DRAFT_334364</name>
</gene>
<evidence type="ECO:0000313" key="7">
    <source>
        <dbReference type="EMBL" id="PWN42731.1"/>
    </source>
</evidence>
<dbReference type="InterPro" id="IPR000322">
    <property type="entry name" value="Glyco_hydro_31_TIM"/>
</dbReference>
<dbReference type="GO" id="GO:0030246">
    <property type="term" value="F:carbohydrate binding"/>
    <property type="evidence" value="ECO:0007669"/>
    <property type="project" value="InterPro"/>
</dbReference>
<dbReference type="FunCoup" id="A0A316W2D8">
    <property type="interactions" value="37"/>
</dbReference>
<evidence type="ECO:0000256" key="1">
    <source>
        <dbReference type="ARBA" id="ARBA00007806"/>
    </source>
</evidence>
<dbReference type="InterPro" id="IPR011013">
    <property type="entry name" value="Gal_mutarotase_sf_dom"/>
</dbReference>
<evidence type="ECO:0000256" key="4">
    <source>
        <dbReference type="SAM" id="SignalP"/>
    </source>
</evidence>
<dbReference type="STRING" id="1522189.A0A316W2D8"/>
<sequence length="1054" mass="115421">MKATITSTLGSAAALLAAVSSSQAAPAGLSVRQEQGVRASYDVTKCPGYKLDGPINESEHGFTAPLSLAGDECHAYGYDINNLTLSVVYETVDRMHVHIYDTDLKQYQQPIDMLFNRSDSDPAKVDNASTKGVSHLEFHMSDNSSQLFEWWITRKGSDGAPLFDTRQSNLPTFDEGLSQFNDSQRNTTAIRSNAMVFENQYLQLSSALPKDASLYGLGERYSGGGIGDSSWRLPTNMLQPFFTLDDGDPLESNMYGYHPIYLETRATADNKTESHVVAFQSTAGLDILRRENDQGALIQYRAIGGTLDFRFFSGSAEAATPPADAEAEQVEATVESSLASRADIGSRQEASNATTSDVFDASRLLNNPTTAFEQYATYLGGGPLLVPRWALGLHLLRWGLNTVNDSREMVENMRQADIPLETAWADIDWLQAYRNFAPDPNRWPADELKAYVEELATKNQHFMQIIDGAMPAAPTNDTDVYLPGTAGDEMDLWWKNANGTDYVGQVWPGYTKWPDSHHPNSSEWWYQSLANLSQTLPNLAVWLDMQEQSSFCIGSCGSNQNLSDTPAYQAATSVAGWPEGYSNTTYGNSGNITVNGTLTFAGVGSGSDEPLQRRAELPSSELSVRAVNASDFHYSPADHVYQNATQRFLWDPPYAIHNGWTSSPGPLVDNLNKKTISMEAVSKGGVSHDVHNLEGSLTGAHIHDSLQRINPESRPFIIARSTAPGAGRRVHHWLGDNYSTWQYLAKSIQGVLQFQLFGFFSGSDACGFNRNSNEELCNRWMSLAAFTPFARGHNTQGAISQFPYDWESVANATRTGFYKRYELLPTLYTAIARHSQRGTPAVKSLWVDFPEHFNELKATDTQYMFGPLLVTPVLQPNVTTVDGFFPAAGGAWRNVFDKSAVTDFNKNITIPAPLSSINVHQRPASVLLTHARPAYTTTESAAGPFGLYVNLGDDGSATGDAYVDDGLTPLPNPAKELKFSAKNGSLSGQASGDYSLEQKLDEILLFGLDAAPSNVTVGDRQLDQGALIFDNNTQSLNITGLGIDLNGAWSVTWQ</sequence>
<comment type="similarity">
    <text evidence="1 3">Belongs to the glycosyl hydrolase 31 family.</text>
</comment>
<dbReference type="SUPFAM" id="SSF51445">
    <property type="entry name" value="(Trans)glycosidases"/>
    <property type="match status" value="1"/>
</dbReference>
<accession>A0A316W2D8</accession>
<dbReference type="InterPro" id="IPR048395">
    <property type="entry name" value="Glyco_hydro_31_C"/>
</dbReference>